<organism evidence="2 3">
    <name type="scientific">Heligmosomoides polygyrus</name>
    <name type="common">Parasitic roundworm</name>
    <dbReference type="NCBI Taxonomy" id="6339"/>
    <lineage>
        <taxon>Eukaryota</taxon>
        <taxon>Metazoa</taxon>
        <taxon>Ecdysozoa</taxon>
        <taxon>Nematoda</taxon>
        <taxon>Chromadorea</taxon>
        <taxon>Rhabditida</taxon>
        <taxon>Rhabditina</taxon>
        <taxon>Rhabditomorpha</taxon>
        <taxon>Strongyloidea</taxon>
        <taxon>Heligmosomidae</taxon>
        <taxon>Heligmosomoides</taxon>
    </lineage>
</organism>
<protein>
    <submittedName>
        <fullName evidence="1 3">Uncharacterized protein</fullName>
    </submittedName>
</protein>
<name>A0A183GN80_HELPZ</name>
<proteinExistence type="predicted"/>
<gene>
    <name evidence="1" type="ORF">HPBE_LOCUS24149</name>
</gene>
<evidence type="ECO:0000313" key="1">
    <source>
        <dbReference type="EMBL" id="VDP43141.1"/>
    </source>
</evidence>
<dbReference type="AlphaFoldDB" id="A0A183GN80"/>
<accession>A0A183GN80</accession>
<accession>A0A3P8DHN2</accession>
<dbReference type="WBParaSite" id="HPBE_0002415001-mRNA-1">
    <property type="protein sequence ID" value="HPBE_0002415001-mRNA-1"/>
    <property type="gene ID" value="HPBE_0002415001"/>
</dbReference>
<dbReference type="Proteomes" id="UP000050761">
    <property type="component" value="Unassembled WGS sequence"/>
</dbReference>
<reference evidence="1 2" key="1">
    <citation type="submission" date="2018-11" db="EMBL/GenBank/DDBJ databases">
        <authorList>
            <consortium name="Pathogen Informatics"/>
        </authorList>
    </citation>
    <scope>NUCLEOTIDE SEQUENCE [LARGE SCALE GENOMIC DNA]</scope>
</reference>
<sequence>MFIGTSPTVSEFASSGAHGAVACSPSAVSHSILDDGQRHRVVKREVLFGSLHHPTSLAPERVDGAEKAAFTGNLEALRRPHGSDMVRTEPNHCGWTKTTC</sequence>
<evidence type="ECO:0000313" key="2">
    <source>
        <dbReference type="Proteomes" id="UP000050761"/>
    </source>
</evidence>
<reference evidence="3" key="2">
    <citation type="submission" date="2019-09" db="UniProtKB">
        <authorList>
            <consortium name="WormBaseParasite"/>
        </authorList>
    </citation>
    <scope>IDENTIFICATION</scope>
</reference>
<keyword evidence="2" id="KW-1185">Reference proteome</keyword>
<evidence type="ECO:0000313" key="3">
    <source>
        <dbReference type="WBParaSite" id="HPBE_0002415001-mRNA-1"/>
    </source>
</evidence>
<dbReference type="EMBL" id="UZAH01035914">
    <property type="protein sequence ID" value="VDP43141.1"/>
    <property type="molecule type" value="Genomic_DNA"/>
</dbReference>